<dbReference type="InterPro" id="IPR011722">
    <property type="entry name" value="Hemimethylated_DNA-bd_dom"/>
</dbReference>
<dbReference type="AlphaFoldDB" id="A0A382H7F5"/>
<evidence type="ECO:0000259" key="1">
    <source>
        <dbReference type="SMART" id="SM00992"/>
    </source>
</evidence>
<dbReference type="Pfam" id="PF08755">
    <property type="entry name" value="YccV-like"/>
    <property type="match status" value="1"/>
</dbReference>
<dbReference type="NCBIfam" id="TIGR02097">
    <property type="entry name" value="yccV"/>
    <property type="match status" value="1"/>
</dbReference>
<dbReference type="InterPro" id="IPR036623">
    <property type="entry name" value="Hemimethylated_DNA-bd_sf"/>
</dbReference>
<feature type="domain" description="Hemimethylated DNA-binding" evidence="1">
    <location>
        <begin position="13"/>
        <end position="108"/>
    </location>
</feature>
<name>A0A382H7F5_9ZZZZ</name>
<dbReference type="GO" id="GO:0003677">
    <property type="term" value="F:DNA binding"/>
    <property type="evidence" value="ECO:0007669"/>
    <property type="project" value="InterPro"/>
</dbReference>
<gene>
    <name evidence="2" type="ORF">METZ01_LOCUS235953</name>
</gene>
<dbReference type="InterPro" id="IPR053189">
    <property type="entry name" value="Clp_protease_adapter_ClpF"/>
</dbReference>
<dbReference type="SUPFAM" id="SSF141255">
    <property type="entry name" value="YccV-like"/>
    <property type="match status" value="1"/>
</dbReference>
<dbReference type="PANTHER" id="PTHR48439:SF1">
    <property type="entry name" value="HEMIMETHYLATED DNA-BINDING DOMAIN-CONTAINING PROTEIN"/>
    <property type="match status" value="1"/>
</dbReference>
<dbReference type="EMBL" id="UINC01059556">
    <property type="protein sequence ID" value="SVB83099.1"/>
    <property type="molecule type" value="Genomic_DNA"/>
</dbReference>
<dbReference type="Gene3D" id="2.30.30.390">
    <property type="entry name" value="Hemimethylated DNA-binding domain"/>
    <property type="match status" value="1"/>
</dbReference>
<accession>A0A382H7F5</accession>
<reference evidence="2" key="1">
    <citation type="submission" date="2018-05" db="EMBL/GenBank/DDBJ databases">
        <authorList>
            <person name="Lanie J.A."/>
            <person name="Ng W.-L."/>
            <person name="Kazmierczak K.M."/>
            <person name="Andrzejewski T.M."/>
            <person name="Davidsen T.M."/>
            <person name="Wayne K.J."/>
            <person name="Tettelin H."/>
            <person name="Glass J.I."/>
            <person name="Rusch D."/>
            <person name="Podicherti R."/>
            <person name="Tsui H.-C.T."/>
            <person name="Winkler M.E."/>
        </authorList>
    </citation>
    <scope>NUCLEOTIDE SEQUENCE</scope>
</reference>
<evidence type="ECO:0000313" key="2">
    <source>
        <dbReference type="EMBL" id="SVB83099.1"/>
    </source>
</evidence>
<dbReference type="PANTHER" id="PTHR48439">
    <property type="entry name" value="HEMIMETHYLATED DNA-BINDING DOMAIN-CONTAINING PROTEIN"/>
    <property type="match status" value="1"/>
</dbReference>
<proteinExistence type="predicted"/>
<sequence length="117" mass="13509">MIMLREELSGYKTPKFAPGTVVCHVRYQYRGVVVASDFMCMADENWYQSNKTQPEKDQPWYHVLVHESGSVTYPAESSLELDESGEEIVHPLLNQFFNGFEGGRYTRNEVPWPETNS</sequence>
<organism evidence="2">
    <name type="scientific">marine metagenome</name>
    <dbReference type="NCBI Taxonomy" id="408172"/>
    <lineage>
        <taxon>unclassified sequences</taxon>
        <taxon>metagenomes</taxon>
        <taxon>ecological metagenomes</taxon>
    </lineage>
</organism>
<protein>
    <recommendedName>
        <fullName evidence="1">Hemimethylated DNA-binding domain-containing protein</fullName>
    </recommendedName>
</protein>
<dbReference type="SMART" id="SM00992">
    <property type="entry name" value="YccV-like"/>
    <property type="match status" value="1"/>
</dbReference>